<protein>
    <submittedName>
        <fullName evidence="1">Uncharacterized protein</fullName>
    </submittedName>
</protein>
<dbReference type="EMBL" id="JBGOOS010000068">
    <property type="protein sequence ID" value="MEZ8211705.1"/>
    <property type="molecule type" value="Genomic_DNA"/>
</dbReference>
<organism evidence="1 2">
    <name type="scientific">Vibrio bivalvicida</name>
    <dbReference type="NCBI Taxonomy" id="1276888"/>
    <lineage>
        <taxon>Bacteria</taxon>
        <taxon>Pseudomonadati</taxon>
        <taxon>Pseudomonadota</taxon>
        <taxon>Gammaproteobacteria</taxon>
        <taxon>Vibrionales</taxon>
        <taxon>Vibrionaceae</taxon>
        <taxon>Vibrio</taxon>
        <taxon>Vibrio oreintalis group</taxon>
    </lineage>
</organism>
<name>A0ABV4MQ60_9VIBR</name>
<gene>
    <name evidence="1" type="ORF">ACED39_23380</name>
</gene>
<evidence type="ECO:0000313" key="2">
    <source>
        <dbReference type="Proteomes" id="UP001569151"/>
    </source>
</evidence>
<evidence type="ECO:0000313" key="1">
    <source>
        <dbReference type="EMBL" id="MEZ8211705.1"/>
    </source>
</evidence>
<reference evidence="1 2" key="1">
    <citation type="submission" date="2024-06" db="EMBL/GenBank/DDBJ databases">
        <authorList>
            <person name="Steensen K."/>
            <person name="Seneca J."/>
            <person name="Bartlau N."/>
            <person name="Yu A.X."/>
            <person name="Polz M.F."/>
        </authorList>
    </citation>
    <scope>NUCLEOTIDE SEQUENCE [LARGE SCALE GENOMIC DNA]</scope>
    <source>
        <strain evidence="1 2">1F146</strain>
    </source>
</reference>
<keyword evidence="2" id="KW-1185">Reference proteome</keyword>
<comment type="caution">
    <text evidence="1">The sequence shown here is derived from an EMBL/GenBank/DDBJ whole genome shotgun (WGS) entry which is preliminary data.</text>
</comment>
<dbReference type="Proteomes" id="UP001569151">
    <property type="component" value="Unassembled WGS sequence"/>
</dbReference>
<dbReference type="RefSeq" id="WP_371720495.1">
    <property type="nucleotide sequence ID" value="NZ_JBGOOF010000063.1"/>
</dbReference>
<accession>A0ABV4MQ60</accession>
<proteinExistence type="predicted"/>
<sequence>MEGIVEPLELLGQKYNQIKALVDCSARLEVYDSSEKNDEQEYYIASKDGTWEMLLNTEDSVETIFLYMDKGYSEFIGIKQQTSREMVLSILGKPDHIQNTVTKLLMGKQVGCWERYDYENHVLHVQHSANNDTVEIITIMSPTVAPSFV</sequence>